<proteinExistence type="predicted"/>
<comment type="caution">
    <text evidence="2">The sequence shown here is derived from an EMBL/GenBank/DDBJ whole genome shotgun (WGS) entry which is preliminary data.</text>
</comment>
<evidence type="ECO:0000313" key="3">
    <source>
        <dbReference type="Proteomes" id="UP000311919"/>
    </source>
</evidence>
<organism evidence="2 3">
    <name type="scientific">Schistosoma japonicum</name>
    <name type="common">Blood fluke</name>
    <dbReference type="NCBI Taxonomy" id="6182"/>
    <lineage>
        <taxon>Eukaryota</taxon>
        <taxon>Metazoa</taxon>
        <taxon>Spiralia</taxon>
        <taxon>Lophotrochozoa</taxon>
        <taxon>Platyhelminthes</taxon>
        <taxon>Trematoda</taxon>
        <taxon>Digenea</taxon>
        <taxon>Strigeidida</taxon>
        <taxon>Schistosomatoidea</taxon>
        <taxon>Schistosomatidae</taxon>
        <taxon>Schistosoma</taxon>
    </lineage>
</organism>
<accession>A0A4Z2CKA9</accession>
<dbReference type="Proteomes" id="UP000311919">
    <property type="component" value="Unassembled WGS sequence"/>
</dbReference>
<gene>
    <name evidence="2" type="ORF">EWB00_000718</name>
</gene>
<name>A0A4Z2CKA9_SCHJA</name>
<sequence>MDSELGLGDQCGQELCMGRGRLVQQREKRGLEESWIKGSSRSSSSRLPTPVLAEASVRGLEDQNLWQVGREGATLKCLSEGQPPPNTTGHGKGLCLEEGGPSVLASQGQDELVVSKDHIF</sequence>
<dbReference type="EMBL" id="SKCS01001231">
    <property type="protein sequence ID" value="TNN04658.1"/>
    <property type="molecule type" value="Genomic_DNA"/>
</dbReference>
<dbReference type="AlphaFoldDB" id="A0A4Z2CKA9"/>
<evidence type="ECO:0000313" key="2">
    <source>
        <dbReference type="EMBL" id="TNN04658.1"/>
    </source>
</evidence>
<reference evidence="2 3" key="1">
    <citation type="submission" date="2019-03" db="EMBL/GenBank/DDBJ databases">
        <title>An improved genome assembly of the fluke Schistosoma japonicum.</title>
        <authorList>
            <person name="Hu W."/>
            <person name="Luo F."/>
            <person name="Yin M."/>
            <person name="Mo X."/>
            <person name="Sun C."/>
            <person name="Wu Q."/>
            <person name="Zhu B."/>
            <person name="Xiang M."/>
            <person name="Wang J."/>
            <person name="Wang Y."/>
            <person name="Zhang T."/>
            <person name="Xu B."/>
            <person name="Zheng H."/>
            <person name="Feng Z."/>
        </authorList>
    </citation>
    <scope>NUCLEOTIDE SEQUENCE [LARGE SCALE GENOMIC DNA]</scope>
    <source>
        <strain evidence="2">HuSjv2</strain>
        <tissue evidence="2">Worms</tissue>
    </source>
</reference>
<feature type="region of interest" description="Disordered" evidence="1">
    <location>
        <begin position="27"/>
        <end position="50"/>
    </location>
</feature>
<keyword evidence="3" id="KW-1185">Reference proteome</keyword>
<evidence type="ECO:0000256" key="1">
    <source>
        <dbReference type="SAM" id="MobiDB-lite"/>
    </source>
</evidence>
<dbReference type="OrthoDB" id="8872282at2759"/>
<protein>
    <submittedName>
        <fullName evidence="2">Nectin-4</fullName>
    </submittedName>
</protein>
<dbReference type="STRING" id="6182.A0A4Z2CKA9"/>